<evidence type="ECO:0000313" key="1">
    <source>
        <dbReference type="EMBL" id="KAF2018737.1"/>
    </source>
</evidence>
<reference evidence="1" key="1">
    <citation type="journal article" date="2020" name="Stud. Mycol.">
        <title>101 Dothideomycetes genomes: a test case for predicting lifestyles and emergence of pathogens.</title>
        <authorList>
            <person name="Haridas S."/>
            <person name="Albert R."/>
            <person name="Binder M."/>
            <person name="Bloem J."/>
            <person name="Labutti K."/>
            <person name="Salamov A."/>
            <person name="Andreopoulos B."/>
            <person name="Baker S."/>
            <person name="Barry K."/>
            <person name="Bills G."/>
            <person name="Bluhm B."/>
            <person name="Cannon C."/>
            <person name="Castanera R."/>
            <person name="Culley D."/>
            <person name="Daum C."/>
            <person name="Ezra D."/>
            <person name="Gonzalez J."/>
            <person name="Henrissat B."/>
            <person name="Kuo A."/>
            <person name="Liang C."/>
            <person name="Lipzen A."/>
            <person name="Lutzoni F."/>
            <person name="Magnuson J."/>
            <person name="Mondo S."/>
            <person name="Nolan M."/>
            <person name="Ohm R."/>
            <person name="Pangilinan J."/>
            <person name="Park H.-J."/>
            <person name="Ramirez L."/>
            <person name="Alfaro M."/>
            <person name="Sun H."/>
            <person name="Tritt A."/>
            <person name="Yoshinaga Y."/>
            <person name="Zwiers L.-H."/>
            <person name="Turgeon B."/>
            <person name="Goodwin S."/>
            <person name="Spatafora J."/>
            <person name="Crous P."/>
            <person name="Grigoriev I."/>
        </authorList>
    </citation>
    <scope>NUCLEOTIDE SEQUENCE</scope>
    <source>
        <strain evidence="1">CBS 175.79</strain>
    </source>
</reference>
<dbReference type="GeneID" id="54284342"/>
<protein>
    <submittedName>
        <fullName evidence="1">Uncharacterized protein</fullName>
    </submittedName>
</protein>
<organism evidence="1 2">
    <name type="scientific">Aaosphaeria arxii CBS 175.79</name>
    <dbReference type="NCBI Taxonomy" id="1450172"/>
    <lineage>
        <taxon>Eukaryota</taxon>
        <taxon>Fungi</taxon>
        <taxon>Dikarya</taxon>
        <taxon>Ascomycota</taxon>
        <taxon>Pezizomycotina</taxon>
        <taxon>Dothideomycetes</taxon>
        <taxon>Pleosporomycetidae</taxon>
        <taxon>Pleosporales</taxon>
        <taxon>Pleosporales incertae sedis</taxon>
        <taxon>Aaosphaeria</taxon>
    </lineage>
</organism>
<sequence length="185" mass="21184">MPCHASLLQTNASDRRPSAEAYPCVPLPRLIDQTPLLSSPLLTILLIPVVHGPANFIRQSLHTPRFSYSCTTYRTLFYPTRPHPYRPGHLYISRHIDTHTSTMHITSTSLYAHHTRHVYSVQVQPTAYCIQVKLRAACARHPSLFPLPRCTSVSTPPEFARPLRVATYMIHAFKQTDRHTMYTQR</sequence>
<gene>
    <name evidence="1" type="ORF">BU24DRAFT_418277</name>
</gene>
<accession>A0A6A5Y0Z2</accession>
<dbReference type="RefSeq" id="XP_033387076.1">
    <property type="nucleotide sequence ID" value="XM_033526945.1"/>
</dbReference>
<keyword evidence="2" id="KW-1185">Reference proteome</keyword>
<dbReference type="Proteomes" id="UP000799778">
    <property type="component" value="Unassembled WGS sequence"/>
</dbReference>
<evidence type="ECO:0000313" key="2">
    <source>
        <dbReference type="Proteomes" id="UP000799778"/>
    </source>
</evidence>
<dbReference type="AlphaFoldDB" id="A0A6A5Y0Z2"/>
<name>A0A6A5Y0Z2_9PLEO</name>
<proteinExistence type="predicted"/>
<dbReference type="EMBL" id="ML978067">
    <property type="protein sequence ID" value="KAF2018737.1"/>
    <property type="molecule type" value="Genomic_DNA"/>
</dbReference>